<gene>
    <name evidence="13" type="ORF">QQS21_002820</name>
</gene>
<dbReference type="CDD" id="cd03250">
    <property type="entry name" value="ABCC_MRP_domain1"/>
    <property type="match status" value="1"/>
</dbReference>
<feature type="transmembrane region" description="Helical" evidence="10">
    <location>
        <begin position="1110"/>
        <end position="1142"/>
    </location>
</feature>
<feature type="transmembrane region" description="Helical" evidence="10">
    <location>
        <begin position="159"/>
        <end position="180"/>
    </location>
</feature>
<feature type="region of interest" description="Disordered" evidence="9">
    <location>
        <begin position="847"/>
        <end position="872"/>
    </location>
</feature>
<dbReference type="Pfam" id="PF24357">
    <property type="entry name" value="TMD0_ABC"/>
    <property type="match status" value="1"/>
</dbReference>
<dbReference type="SUPFAM" id="SSF90123">
    <property type="entry name" value="ABC transporter transmembrane region"/>
    <property type="match status" value="2"/>
</dbReference>
<feature type="transmembrane region" description="Helical" evidence="10">
    <location>
        <begin position="933"/>
        <end position="962"/>
    </location>
</feature>
<feature type="transmembrane region" description="Helical" evidence="10">
    <location>
        <begin position="99"/>
        <end position="119"/>
    </location>
</feature>
<dbReference type="EMBL" id="JASWJB010000035">
    <property type="protein sequence ID" value="KAK2608594.1"/>
    <property type="molecule type" value="Genomic_DNA"/>
</dbReference>
<feature type="transmembrane region" description="Helical" evidence="10">
    <location>
        <begin position="386"/>
        <end position="408"/>
    </location>
</feature>
<dbReference type="FunFam" id="3.40.50.300:FF:000838">
    <property type="entry name" value="ABC multidrug transporter (Eurofung)"/>
    <property type="match status" value="1"/>
</dbReference>
<feature type="transmembrane region" description="Helical" evidence="10">
    <location>
        <begin position="899"/>
        <end position="921"/>
    </location>
</feature>
<feature type="transmembrane region" description="Helical" evidence="10">
    <location>
        <begin position="37"/>
        <end position="59"/>
    </location>
</feature>
<evidence type="ECO:0000256" key="2">
    <source>
        <dbReference type="ARBA" id="ARBA00022448"/>
    </source>
</evidence>
<evidence type="ECO:0000313" key="13">
    <source>
        <dbReference type="EMBL" id="KAK2608594.1"/>
    </source>
</evidence>
<organism evidence="13 14">
    <name type="scientific">Conoideocrella luteorostrata</name>
    <dbReference type="NCBI Taxonomy" id="1105319"/>
    <lineage>
        <taxon>Eukaryota</taxon>
        <taxon>Fungi</taxon>
        <taxon>Dikarya</taxon>
        <taxon>Ascomycota</taxon>
        <taxon>Pezizomycotina</taxon>
        <taxon>Sordariomycetes</taxon>
        <taxon>Hypocreomycetidae</taxon>
        <taxon>Hypocreales</taxon>
        <taxon>Clavicipitaceae</taxon>
        <taxon>Conoideocrella</taxon>
    </lineage>
</organism>
<dbReference type="Gene3D" id="1.20.1560.10">
    <property type="entry name" value="ABC transporter type 1, transmembrane domain"/>
    <property type="match status" value="2"/>
</dbReference>
<keyword evidence="7 10" id="KW-1133">Transmembrane helix</keyword>
<feature type="transmembrane region" description="Helical" evidence="10">
    <location>
        <begin position="131"/>
        <end position="147"/>
    </location>
</feature>
<evidence type="ECO:0000256" key="5">
    <source>
        <dbReference type="ARBA" id="ARBA00022741"/>
    </source>
</evidence>
<dbReference type="InterPro" id="IPR017871">
    <property type="entry name" value="ABC_transporter-like_CS"/>
</dbReference>
<evidence type="ECO:0000256" key="8">
    <source>
        <dbReference type="ARBA" id="ARBA00023136"/>
    </source>
</evidence>
<feature type="transmembrane region" description="Helical" evidence="10">
    <location>
        <begin position="1006"/>
        <end position="1028"/>
    </location>
</feature>
<dbReference type="Pfam" id="PF00005">
    <property type="entry name" value="ABC_tran"/>
    <property type="match status" value="2"/>
</dbReference>
<dbReference type="GO" id="GO:0005886">
    <property type="term" value="C:plasma membrane"/>
    <property type="evidence" value="ECO:0007669"/>
    <property type="project" value="UniProtKB-SubCell"/>
</dbReference>
<comment type="subcellular location">
    <subcellularLocation>
        <location evidence="1">Cell membrane</location>
        <topology evidence="1">Multi-pass membrane protein</topology>
    </subcellularLocation>
</comment>
<keyword evidence="14" id="KW-1185">Reference proteome</keyword>
<evidence type="ECO:0008006" key="15">
    <source>
        <dbReference type="Google" id="ProtNLM"/>
    </source>
</evidence>
<keyword evidence="3" id="KW-1003">Cell membrane</keyword>
<dbReference type="PROSITE" id="PS00211">
    <property type="entry name" value="ABC_TRANSPORTER_1"/>
    <property type="match status" value="2"/>
</dbReference>
<dbReference type="SUPFAM" id="SSF52540">
    <property type="entry name" value="P-loop containing nucleoside triphosphate hydrolases"/>
    <property type="match status" value="2"/>
</dbReference>
<feature type="transmembrane region" description="Helical" evidence="10">
    <location>
        <begin position="71"/>
        <end position="93"/>
    </location>
</feature>
<dbReference type="GO" id="GO:0016887">
    <property type="term" value="F:ATP hydrolysis activity"/>
    <property type="evidence" value="ECO:0007669"/>
    <property type="project" value="InterPro"/>
</dbReference>
<feature type="domain" description="ABC transporter" evidence="11">
    <location>
        <begin position="616"/>
        <end position="843"/>
    </location>
</feature>
<keyword evidence="2" id="KW-0813">Transport</keyword>
<dbReference type="InterPro" id="IPR036640">
    <property type="entry name" value="ABC1_TM_sf"/>
</dbReference>
<keyword evidence="8 10" id="KW-0472">Membrane</keyword>
<dbReference type="SMART" id="SM00382">
    <property type="entry name" value="AAA"/>
    <property type="match status" value="2"/>
</dbReference>
<dbReference type="CDD" id="cd03244">
    <property type="entry name" value="ABCC_MRP_domain2"/>
    <property type="match status" value="1"/>
</dbReference>
<dbReference type="CDD" id="cd18580">
    <property type="entry name" value="ABC_6TM_ABCC_D2"/>
    <property type="match status" value="1"/>
</dbReference>
<dbReference type="InterPro" id="IPR011527">
    <property type="entry name" value="ABC1_TM_dom"/>
</dbReference>
<dbReference type="InterPro" id="IPR050173">
    <property type="entry name" value="ABC_transporter_C-like"/>
</dbReference>
<sequence>MANSTQQLACGDDSLGPGVKSAACRGGFDFTVLFEEAVFAILPASLFLLLAPFQVISLVRGKIRLRRNAIYLYKLTAAALYALLQLSLLITITKSHPRNNLVVASAAVSLLSGVGLGFLSHLEHLKSIRPSFLITAYLLASVVLDIARIRTRWLGRDDVVASILTASLGLKCVMIVLEAVDKRGLLGQQYQRISLESTSGFISRSLFLWLNPLLASGYKNVLTNDDLPHIHEKLNSETLAERLQTRWDTCNQKSKYALALSCARSLPLELAKIVLPKFAVVGLSVSQAFLIKSAVEYVQGFDDDTKSTDVKNYGYGLIGAFFLVYFGLALTIGWTSHLTSRLEAMMRGQLITVVYNKLVTLPKVSQSAALTLMGTDANRISTTYHFILVDVVPAIVQLGVAIYLLYWQLGAVCVAPILILLLTTGLSSIVTSFVSARQSAWIKDTQRRVNYSTNILGSLRNVKMLGLTDQMSSNIQAMRDDEMKSFRRSEVISTLGIAVANMPGWTNPLALFAAYGIVAKLSGVGGLSVSQAITSLSLLNLIDTPLSQLSYAITAGWASMSCFARIQEFLMETPRLDHRLVAGCSAQDGHPASTEAAASIELGTLRQSSDGANFAVTNGSFGWSESASATVRNINIAVRNDTKLTMIIGPVGCGKSTMLRGLLGETTIQNGTVVVASTKIAYCDQTPWIMSGSVRDNILAGNPYEEGWYRTVVHACVLDVDIRSFADGDATIVGSKGMKLSGGQKQRLSIARAVYSRCDLAICDDVLSGLDANTEQIIMRRVFSANGLFEKTGTPVILATHSVKHMPVADMIIALDNNGLIIGQGKCKDVLTSDQFKDKLGHLFQDESAASDSGDEDSPTAESEAGKSKNLSQKRKTGDWKTYKFYFLDVLGTWRTGTFLALAACNSTCEALLSVWINWWASSNQQGKEPRLGYWLGVYTFLSIAKGCFQILSLGYLFVYLAPRGCSILHKRLLQAAMRAPLSYISATDTGDIINRFTRDLNLSELAIPGTIINVVLQLGSCVVVVALSINATSYFAIILPVIIGVLFLVQRFYLKTSRQLRLLEIEANAPLVTHFIESLSGLITIRAFGWTEAYMNKAKRLIYTSQKPAYLLLCIQQWLVLVLDLVVAAMAVVLVGLAVALRSKLNGGALGIALVSMMQLSHALTNLVQAWTSLETSFGAIARIKDFYENTPTEESPGESSSPDLSWPSVGVVRFESVSATYSAEESPILTDITATIEAGQKIGLVGRTGSGKTSLTLALMRMIDVVSGSIYIDGVDLATLRGSVVRDRLGCLAQDPLLLPSSIRANIDPLGISSDVDIINALIKVNLWTFLCAKANKAGSRSEVLDAVIDEDDLSHGQRQLFCLARAIIKPGKVLILDEPTSSVDMETEAEMQRIIREEFSKHTIIMIAHRLSSLHDFDKILVLESGRVVESGKPSELLKDKSSRFAKLSQISL</sequence>
<name>A0AAJ0CUB8_9HYPO</name>
<dbReference type="InterPro" id="IPR056227">
    <property type="entry name" value="TMD0_ABC"/>
</dbReference>
<evidence type="ECO:0000256" key="6">
    <source>
        <dbReference type="ARBA" id="ARBA00022840"/>
    </source>
</evidence>
<evidence type="ECO:0000256" key="10">
    <source>
        <dbReference type="SAM" id="Phobius"/>
    </source>
</evidence>
<evidence type="ECO:0000313" key="14">
    <source>
        <dbReference type="Proteomes" id="UP001251528"/>
    </source>
</evidence>
<proteinExistence type="predicted"/>
<evidence type="ECO:0000256" key="9">
    <source>
        <dbReference type="SAM" id="MobiDB-lite"/>
    </source>
</evidence>
<evidence type="ECO:0000259" key="11">
    <source>
        <dbReference type="PROSITE" id="PS50893"/>
    </source>
</evidence>
<dbReference type="PANTHER" id="PTHR24223">
    <property type="entry name" value="ATP-BINDING CASSETTE SUB-FAMILY C"/>
    <property type="match status" value="1"/>
</dbReference>
<feature type="domain" description="ABC transmembrane type-1" evidence="12">
    <location>
        <begin position="900"/>
        <end position="1177"/>
    </location>
</feature>
<evidence type="ECO:0000256" key="3">
    <source>
        <dbReference type="ARBA" id="ARBA00022475"/>
    </source>
</evidence>
<dbReference type="InterPro" id="IPR003439">
    <property type="entry name" value="ABC_transporter-like_ATP-bd"/>
</dbReference>
<keyword evidence="4 10" id="KW-0812">Transmembrane</keyword>
<evidence type="ECO:0000256" key="7">
    <source>
        <dbReference type="ARBA" id="ARBA00022989"/>
    </source>
</evidence>
<feature type="domain" description="ABC transmembrane type-1" evidence="12">
    <location>
        <begin position="278"/>
        <end position="555"/>
    </location>
</feature>
<keyword evidence="6" id="KW-0067">ATP-binding</keyword>
<dbReference type="InterPro" id="IPR003593">
    <property type="entry name" value="AAA+_ATPase"/>
</dbReference>
<dbReference type="PROSITE" id="PS50929">
    <property type="entry name" value="ABC_TM1F"/>
    <property type="match status" value="2"/>
</dbReference>
<feature type="domain" description="ABC transporter" evidence="11">
    <location>
        <begin position="1214"/>
        <end position="1453"/>
    </location>
</feature>
<dbReference type="PANTHER" id="PTHR24223:SF399">
    <property type="entry name" value="ABC TRANSPORTER ATNG"/>
    <property type="match status" value="1"/>
</dbReference>
<dbReference type="Pfam" id="PF00664">
    <property type="entry name" value="ABC_membrane"/>
    <property type="match status" value="2"/>
</dbReference>
<keyword evidence="5" id="KW-0547">Nucleotide-binding</keyword>
<dbReference type="InterPro" id="IPR044726">
    <property type="entry name" value="ABCC_6TM_D2"/>
</dbReference>
<dbReference type="FunFam" id="1.20.1560.10:FF:000066">
    <property type="entry name" value="ABC multidrug transporter (Eurofung)"/>
    <property type="match status" value="1"/>
</dbReference>
<dbReference type="Gene3D" id="3.40.50.300">
    <property type="entry name" value="P-loop containing nucleotide triphosphate hydrolases"/>
    <property type="match status" value="2"/>
</dbReference>
<evidence type="ECO:0000259" key="12">
    <source>
        <dbReference type="PROSITE" id="PS50929"/>
    </source>
</evidence>
<feature type="transmembrane region" description="Helical" evidence="10">
    <location>
        <begin position="1034"/>
        <end position="1055"/>
    </location>
</feature>
<dbReference type="GO" id="GO:0140359">
    <property type="term" value="F:ABC-type transporter activity"/>
    <property type="evidence" value="ECO:0007669"/>
    <property type="project" value="InterPro"/>
</dbReference>
<evidence type="ECO:0000256" key="1">
    <source>
        <dbReference type="ARBA" id="ARBA00004651"/>
    </source>
</evidence>
<dbReference type="GO" id="GO:0005524">
    <property type="term" value="F:ATP binding"/>
    <property type="evidence" value="ECO:0007669"/>
    <property type="project" value="UniProtKB-KW"/>
</dbReference>
<accession>A0AAJ0CUB8</accession>
<comment type="caution">
    <text evidence="13">The sequence shown here is derived from an EMBL/GenBank/DDBJ whole genome shotgun (WGS) entry which is preliminary data.</text>
</comment>
<reference evidence="13" key="1">
    <citation type="submission" date="2023-06" db="EMBL/GenBank/DDBJ databases">
        <title>Conoideocrella luteorostrata (Hypocreales: Clavicipitaceae), a potential biocontrol fungus for elongate hemlock scale in United States Christmas tree production areas.</title>
        <authorList>
            <person name="Barrett H."/>
            <person name="Lovett B."/>
            <person name="Macias A.M."/>
            <person name="Stajich J.E."/>
            <person name="Kasson M.T."/>
        </authorList>
    </citation>
    <scope>NUCLEOTIDE SEQUENCE</scope>
    <source>
        <strain evidence="13">ARSEF 14590</strain>
    </source>
</reference>
<evidence type="ECO:0000256" key="4">
    <source>
        <dbReference type="ARBA" id="ARBA00022692"/>
    </source>
</evidence>
<dbReference type="Proteomes" id="UP001251528">
    <property type="component" value="Unassembled WGS sequence"/>
</dbReference>
<feature type="transmembrane region" description="Helical" evidence="10">
    <location>
        <begin position="414"/>
        <end position="434"/>
    </location>
</feature>
<dbReference type="InterPro" id="IPR027417">
    <property type="entry name" value="P-loop_NTPase"/>
</dbReference>
<dbReference type="PROSITE" id="PS50893">
    <property type="entry name" value="ABC_TRANSPORTER_2"/>
    <property type="match status" value="2"/>
</dbReference>
<feature type="transmembrane region" description="Helical" evidence="10">
    <location>
        <begin position="315"/>
        <end position="337"/>
    </location>
</feature>
<protein>
    <recommendedName>
        <fullName evidence="15">P-loop containing nucleoside triphosphate hydrolase protein</fullName>
    </recommendedName>
</protein>